<dbReference type="EMBL" id="JAGQFT020000009">
    <property type="protein sequence ID" value="MBS7458156.1"/>
    <property type="molecule type" value="Genomic_DNA"/>
</dbReference>
<protein>
    <submittedName>
        <fullName evidence="2">STAS domain-containing protein</fullName>
    </submittedName>
</protein>
<gene>
    <name evidence="3" type="ORF">KB893_013530</name>
    <name evidence="2" type="ORF">KB893_01560</name>
</gene>
<evidence type="ECO:0000259" key="1">
    <source>
        <dbReference type="Pfam" id="PF13466"/>
    </source>
</evidence>
<dbReference type="InterPro" id="IPR036513">
    <property type="entry name" value="STAS_dom_sf"/>
</dbReference>
<dbReference type="AlphaFoldDB" id="A0A8J7VSG0"/>
<evidence type="ECO:0000313" key="3">
    <source>
        <dbReference type="EMBL" id="MBS7458156.1"/>
    </source>
</evidence>
<accession>A0A8J7VSG0</accession>
<dbReference type="Proteomes" id="UP000675747">
    <property type="component" value="Unassembled WGS sequence"/>
</dbReference>
<dbReference type="InterPro" id="IPR058548">
    <property type="entry name" value="MlaB-like_STAS"/>
</dbReference>
<dbReference type="SUPFAM" id="SSF52091">
    <property type="entry name" value="SpoIIaa-like"/>
    <property type="match status" value="1"/>
</dbReference>
<evidence type="ECO:0000313" key="4">
    <source>
        <dbReference type="Proteomes" id="UP000675747"/>
    </source>
</evidence>
<feature type="domain" description="MlaB-like STAS" evidence="1">
    <location>
        <begin position="16"/>
        <end position="91"/>
    </location>
</feature>
<organism evidence="2">
    <name type="scientific">Coralloluteibacterium stylophorae</name>
    <dbReference type="NCBI Taxonomy" id="1776034"/>
    <lineage>
        <taxon>Bacteria</taxon>
        <taxon>Pseudomonadati</taxon>
        <taxon>Pseudomonadota</taxon>
        <taxon>Gammaproteobacteria</taxon>
        <taxon>Lysobacterales</taxon>
        <taxon>Lysobacteraceae</taxon>
        <taxon>Coralloluteibacterium</taxon>
    </lineage>
</organism>
<keyword evidence="4" id="KW-1185">Reference proteome</keyword>
<dbReference type="EMBL" id="JAGQFT010000005">
    <property type="protein sequence ID" value="MBR0561211.1"/>
    <property type="molecule type" value="Genomic_DNA"/>
</dbReference>
<reference evidence="3 4" key="1">
    <citation type="journal article" date="2021" name="Microbiol. Resour. Announc.">
        <title>Draft Genome Sequence of Coralloluteibacterium stylophorae LMG 29479T.</title>
        <authorList>
            <person name="Karlyshev A.V."/>
            <person name="Kudryashova E.B."/>
            <person name="Ariskina E.V."/>
            <person name="Conroy A.P."/>
            <person name="Abidueva E.Y."/>
        </authorList>
    </citation>
    <scope>NUCLEOTIDE SEQUENCE [LARGE SCALE GENOMIC DNA]</scope>
    <source>
        <strain evidence="3 4">LMG 29479</strain>
    </source>
</reference>
<name>A0A8J7VSG0_9GAMM</name>
<dbReference type="Pfam" id="PF13466">
    <property type="entry name" value="STAS_2"/>
    <property type="match status" value="1"/>
</dbReference>
<sequence>MPPSSDAAARLEGGSLHLSGRIDRRTVPSLWPALPAGGFASIDLAGVVALDTVGLALVAEACARAAKTAGAPAAILHAPAGFDELRSAYRLAPDLR</sequence>
<evidence type="ECO:0000313" key="2">
    <source>
        <dbReference type="EMBL" id="MBR0561211.1"/>
    </source>
</evidence>
<dbReference type="RefSeq" id="WP_211925180.1">
    <property type="nucleotide sequence ID" value="NZ_JAGQFT020000009.1"/>
</dbReference>
<comment type="caution">
    <text evidence="2">The sequence shown here is derived from an EMBL/GenBank/DDBJ whole genome shotgun (WGS) entry which is preliminary data.</text>
</comment>
<proteinExistence type="predicted"/>
<reference evidence="2" key="2">
    <citation type="submission" date="2021-04" db="EMBL/GenBank/DDBJ databases">
        <authorList>
            <person name="Karlyshev A.V."/>
        </authorList>
    </citation>
    <scope>NUCLEOTIDE SEQUENCE</scope>
    <source>
        <strain evidence="2">LMG 29479</strain>
    </source>
</reference>